<proteinExistence type="predicted"/>
<accession>A0ABW5LK43</accession>
<keyword evidence="3" id="KW-1185">Reference proteome</keyword>
<evidence type="ECO:0000313" key="3">
    <source>
        <dbReference type="Proteomes" id="UP001597319"/>
    </source>
</evidence>
<keyword evidence="1" id="KW-0472">Membrane</keyword>
<feature type="transmembrane region" description="Helical" evidence="1">
    <location>
        <begin position="143"/>
        <end position="163"/>
    </location>
</feature>
<protein>
    <recommendedName>
        <fullName evidence="4">ABC transporter ATP-binding protein</fullName>
    </recommendedName>
</protein>
<comment type="caution">
    <text evidence="2">The sequence shown here is derived from an EMBL/GenBank/DDBJ whole genome shotgun (WGS) entry which is preliminary data.</text>
</comment>
<feature type="transmembrane region" description="Helical" evidence="1">
    <location>
        <begin position="256"/>
        <end position="275"/>
    </location>
</feature>
<feature type="transmembrane region" description="Helical" evidence="1">
    <location>
        <begin position="68"/>
        <end position="94"/>
    </location>
</feature>
<reference evidence="3" key="1">
    <citation type="journal article" date="2019" name="Int. J. Syst. Evol. Microbiol.">
        <title>The Global Catalogue of Microorganisms (GCM) 10K type strain sequencing project: providing services to taxonomists for standard genome sequencing and annotation.</title>
        <authorList>
            <consortium name="The Broad Institute Genomics Platform"/>
            <consortium name="The Broad Institute Genome Sequencing Center for Infectious Disease"/>
            <person name="Wu L."/>
            <person name="Ma J."/>
        </authorList>
    </citation>
    <scope>NUCLEOTIDE SEQUENCE [LARGE SCALE GENOMIC DNA]</scope>
    <source>
        <strain evidence="3">KCTC 52274</strain>
    </source>
</reference>
<keyword evidence="1" id="KW-0812">Transmembrane</keyword>
<gene>
    <name evidence="2" type="ORF">ACFSR1_18885</name>
</gene>
<name>A0ABW5LK43_9FLAO</name>
<feature type="transmembrane region" description="Helical" evidence="1">
    <location>
        <begin position="30"/>
        <end position="48"/>
    </location>
</feature>
<dbReference type="RefSeq" id="WP_378294611.1">
    <property type="nucleotide sequence ID" value="NZ_JBHULE010000022.1"/>
</dbReference>
<evidence type="ECO:0000313" key="2">
    <source>
        <dbReference type="EMBL" id="MFD2564752.1"/>
    </source>
</evidence>
<keyword evidence="1" id="KW-1133">Transmembrane helix</keyword>
<dbReference type="EMBL" id="JBHULE010000022">
    <property type="protein sequence ID" value="MFD2564752.1"/>
    <property type="molecule type" value="Genomic_DNA"/>
</dbReference>
<evidence type="ECO:0008006" key="4">
    <source>
        <dbReference type="Google" id="ProtNLM"/>
    </source>
</evidence>
<feature type="transmembrane region" description="Helical" evidence="1">
    <location>
        <begin position="169"/>
        <end position="197"/>
    </location>
</feature>
<dbReference type="Proteomes" id="UP001597319">
    <property type="component" value="Unassembled WGS sequence"/>
</dbReference>
<organism evidence="2 3">
    <name type="scientific">Aquimarina rubra</name>
    <dbReference type="NCBI Taxonomy" id="1920033"/>
    <lineage>
        <taxon>Bacteria</taxon>
        <taxon>Pseudomonadati</taxon>
        <taxon>Bacteroidota</taxon>
        <taxon>Flavobacteriia</taxon>
        <taxon>Flavobacteriales</taxon>
        <taxon>Flavobacteriaceae</taxon>
        <taxon>Aquimarina</taxon>
    </lineage>
</organism>
<evidence type="ECO:0000256" key="1">
    <source>
        <dbReference type="SAM" id="Phobius"/>
    </source>
</evidence>
<feature type="transmembrane region" description="Helical" evidence="1">
    <location>
        <begin position="218"/>
        <end position="236"/>
    </location>
</feature>
<sequence>MQNENNVENNKVLIEKKSNSWLQRLKDESWEAELLVSAIAIFGTFQLFKVISWSTNQFIDFLPQEQYLVAYFIVFMGLLAVSILVSMFVIHFLLRAYWIGLVGLNSVFPDYSLQDSAYSEVYTKRILAILPKLKDSIQKIDDLCSVIFSAAFAILLTYSYLAITATLYLLLYNFLIIFIPYTLALVPIICLIFLLFFQTFFNIIANLKNYKQNEKIQIWYFEIVKITSIVTLGPLYKYLLQITMTFASNFKRNKSLIRFVILFLLSGVFVASYQVTNTNIFYLIKQDHYFDSTKTYAGYYKNENEKIEFLLSPEIESDIITTRIVKLFIPIFEYERKLRGNDCPSIEKNNKLSRKELNLACYHQYHEVYINDTKYTPSFKKYYHPRTNQFGILAYINVSGIKEGENYIQVKKVYKEKEQNFEWNIPFQYLNDK</sequence>